<comment type="similarity">
    <text evidence="2 6">Belongs to the 4-toluene sulfonate uptake permease (TSUP) (TC 2.A.102) family.</text>
</comment>
<evidence type="ECO:0000313" key="7">
    <source>
        <dbReference type="EMBL" id="ABU58792.1"/>
    </source>
</evidence>
<dbReference type="AlphaFoldDB" id="A7NMM1"/>
<evidence type="ECO:0000256" key="6">
    <source>
        <dbReference type="RuleBase" id="RU363041"/>
    </source>
</evidence>
<feature type="transmembrane region" description="Helical" evidence="6">
    <location>
        <begin position="124"/>
        <end position="142"/>
    </location>
</feature>
<feature type="transmembrane region" description="Helical" evidence="6">
    <location>
        <begin position="61"/>
        <end position="79"/>
    </location>
</feature>
<keyword evidence="5 6" id="KW-0472">Membrane</keyword>
<dbReference type="KEGG" id="rca:Rcas_2721"/>
<dbReference type="InterPro" id="IPR002781">
    <property type="entry name" value="TM_pro_TauE-like"/>
</dbReference>
<dbReference type="EMBL" id="CP000804">
    <property type="protein sequence ID" value="ABU58792.1"/>
    <property type="molecule type" value="Genomic_DNA"/>
</dbReference>
<keyword evidence="4 6" id="KW-1133">Transmembrane helix</keyword>
<feature type="transmembrane region" description="Helical" evidence="6">
    <location>
        <begin position="91"/>
        <end position="112"/>
    </location>
</feature>
<evidence type="ECO:0000256" key="4">
    <source>
        <dbReference type="ARBA" id="ARBA00022989"/>
    </source>
</evidence>
<name>A7NMM1_ROSCS</name>
<organism evidence="7 8">
    <name type="scientific">Roseiflexus castenholzii (strain DSM 13941 / HLO8)</name>
    <dbReference type="NCBI Taxonomy" id="383372"/>
    <lineage>
        <taxon>Bacteria</taxon>
        <taxon>Bacillati</taxon>
        <taxon>Chloroflexota</taxon>
        <taxon>Chloroflexia</taxon>
        <taxon>Chloroflexales</taxon>
        <taxon>Roseiflexineae</taxon>
        <taxon>Roseiflexaceae</taxon>
        <taxon>Roseiflexus</taxon>
    </lineage>
</organism>
<accession>A7NMM1</accession>
<keyword evidence="6" id="KW-1003">Cell membrane</keyword>
<dbReference type="eggNOG" id="COG0730">
    <property type="taxonomic scope" value="Bacteria"/>
</dbReference>
<evidence type="ECO:0000256" key="1">
    <source>
        <dbReference type="ARBA" id="ARBA00004141"/>
    </source>
</evidence>
<feature type="transmembrane region" description="Helical" evidence="6">
    <location>
        <begin position="238"/>
        <end position="271"/>
    </location>
</feature>
<feature type="transmembrane region" description="Helical" evidence="6">
    <location>
        <begin position="197"/>
        <end position="218"/>
    </location>
</feature>
<keyword evidence="8" id="KW-1185">Reference proteome</keyword>
<feature type="transmembrane region" description="Helical" evidence="6">
    <location>
        <begin position="162"/>
        <end position="190"/>
    </location>
</feature>
<proteinExistence type="inferred from homology"/>
<evidence type="ECO:0000313" key="8">
    <source>
        <dbReference type="Proteomes" id="UP000000263"/>
    </source>
</evidence>
<comment type="subcellular location">
    <subcellularLocation>
        <location evidence="6">Cell membrane</location>
        <topology evidence="6">Multi-pass membrane protein</topology>
    </subcellularLocation>
    <subcellularLocation>
        <location evidence="1">Membrane</location>
        <topology evidence="1">Multi-pass membrane protein</topology>
    </subcellularLocation>
</comment>
<dbReference type="GO" id="GO:0005886">
    <property type="term" value="C:plasma membrane"/>
    <property type="evidence" value="ECO:0007669"/>
    <property type="project" value="UniProtKB-SubCell"/>
</dbReference>
<evidence type="ECO:0000256" key="5">
    <source>
        <dbReference type="ARBA" id="ARBA00023136"/>
    </source>
</evidence>
<protein>
    <recommendedName>
        <fullName evidence="6">Probable membrane transporter protein</fullName>
    </recommendedName>
</protein>
<dbReference type="Pfam" id="PF01925">
    <property type="entry name" value="TauE"/>
    <property type="match status" value="1"/>
</dbReference>
<dbReference type="Proteomes" id="UP000000263">
    <property type="component" value="Chromosome"/>
</dbReference>
<feature type="transmembrane region" description="Helical" evidence="6">
    <location>
        <begin position="22"/>
        <end position="40"/>
    </location>
</feature>
<dbReference type="HOGENOM" id="CLU_070574_0_0_0"/>
<evidence type="ECO:0000256" key="2">
    <source>
        <dbReference type="ARBA" id="ARBA00009142"/>
    </source>
</evidence>
<gene>
    <name evidence="7" type="ordered locus">Rcas_2721</name>
</gene>
<evidence type="ECO:0000256" key="3">
    <source>
        <dbReference type="ARBA" id="ARBA00022692"/>
    </source>
</evidence>
<dbReference type="PANTHER" id="PTHR43701">
    <property type="entry name" value="MEMBRANE TRANSPORTER PROTEIN MJ0441-RELATED"/>
    <property type="match status" value="1"/>
</dbReference>
<dbReference type="InterPro" id="IPR051598">
    <property type="entry name" value="TSUP/Inactive_protease-like"/>
</dbReference>
<keyword evidence="3 6" id="KW-0812">Transmembrane</keyword>
<reference evidence="7 8" key="1">
    <citation type="submission" date="2007-08" db="EMBL/GenBank/DDBJ databases">
        <title>Complete sequence of Roseiflexus castenholzii DSM 13941.</title>
        <authorList>
            <consortium name="US DOE Joint Genome Institute"/>
            <person name="Copeland A."/>
            <person name="Lucas S."/>
            <person name="Lapidus A."/>
            <person name="Barry K."/>
            <person name="Glavina del Rio T."/>
            <person name="Dalin E."/>
            <person name="Tice H."/>
            <person name="Pitluck S."/>
            <person name="Thompson L.S."/>
            <person name="Brettin T."/>
            <person name="Bruce D."/>
            <person name="Detter J.C."/>
            <person name="Han C."/>
            <person name="Tapia R."/>
            <person name="Schmutz J."/>
            <person name="Larimer F."/>
            <person name="Land M."/>
            <person name="Hauser L."/>
            <person name="Kyrpides N."/>
            <person name="Mikhailova N."/>
            <person name="Bryant D.A."/>
            <person name="Hanada S."/>
            <person name="Tsukatani Y."/>
            <person name="Richardson P."/>
        </authorList>
    </citation>
    <scope>NUCLEOTIDE SEQUENCE [LARGE SCALE GENOMIC DNA]</scope>
    <source>
        <strain evidence="8">DSM 13941 / HLO8</strain>
    </source>
</reference>
<sequence>MPNTPEDTDASIRVHTHSRPCYAFGVAIPIGVLGGLIGLGGAEFRLPILAGLLGYTARRAVALNVVISLITVLASLAIRGRTLTLMPIMPLLLPMMAMIAGAIITAFIGTALVGRLSNERLEQVILVFLILIGGLLIIEGFLPTQLPALIPDDPVWQVMTGVLFGLVIGLVSSMLGVAGGELIIPTLIFAYGAEIKVAGSASLLISLPTVLIGVVRYLSQRAYQGRRDLNDTIAPMGVGSVIGAVIGGLLVGVISSAILKIGLGIILIWSASRIFHHGRDRTIGPVR</sequence>
<dbReference type="STRING" id="383372.Rcas_2721"/>
<dbReference type="PANTHER" id="PTHR43701:SF2">
    <property type="entry name" value="MEMBRANE TRANSPORTER PROTEIN YJNA-RELATED"/>
    <property type="match status" value="1"/>
</dbReference>